<gene>
    <name evidence="4" type="ORF">MCAP1_002656</name>
</gene>
<sequence>MAARAVLVAVALLLCSIWSVAASLSYDVRDAKLTVSSFDGASRIRKSFDGKASIPSKPELLTLEADDVIKLSFSAVLSNGEKATGDFLPHQAWVVIGDATDKESSESVWPLRLPGACAIASRIASKLSESQRQKAEREDGFLPWPANQHTFQKEPWQSMPPKAVSLLAALAVLGLPWTVLLTIWQRIVKNVRAPKTMVTLFLVSVYALELGALLHWVGVAPWVVFPTMGVVAIGAVLTGRSALTPSLARSA</sequence>
<organism evidence="4 5">
    <name type="scientific">Malassezia caprae</name>
    <dbReference type="NCBI Taxonomy" id="1381934"/>
    <lineage>
        <taxon>Eukaryota</taxon>
        <taxon>Fungi</taxon>
        <taxon>Dikarya</taxon>
        <taxon>Basidiomycota</taxon>
        <taxon>Ustilaginomycotina</taxon>
        <taxon>Malasseziomycetes</taxon>
        <taxon>Malasseziales</taxon>
        <taxon>Malasseziaceae</taxon>
        <taxon>Malassezia</taxon>
    </lineage>
</organism>
<proteinExistence type="predicted"/>
<name>A0AAF0E6B7_9BASI</name>
<dbReference type="EMBL" id="CP119912">
    <property type="protein sequence ID" value="WFD20412.1"/>
    <property type="molecule type" value="Genomic_DNA"/>
</dbReference>
<keyword evidence="1" id="KW-0812">Transmembrane</keyword>
<evidence type="ECO:0000256" key="1">
    <source>
        <dbReference type="SAM" id="Phobius"/>
    </source>
</evidence>
<dbReference type="InterPro" id="IPR056790">
    <property type="entry name" value="Ribophorin_II_C"/>
</dbReference>
<feature type="transmembrane region" description="Helical" evidence="1">
    <location>
        <begin position="163"/>
        <end position="184"/>
    </location>
</feature>
<evidence type="ECO:0000259" key="3">
    <source>
        <dbReference type="Pfam" id="PF25147"/>
    </source>
</evidence>
<keyword evidence="5" id="KW-1185">Reference proteome</keyword>
<keyword evidence="2" id="KW-0732">Signal</keyword>
<evidence type="ECO:0000256" key="2">
    <source>
        <dbReference type="SAM" id="SignalP"/>
    </source>
</evidence>
<reference evidence="4" key="1">
    <citation type="submission" date="2023-03" db="EMBL/GenBank/DDBJ databases">
        <title>Mating type loci evolution in Malassezia.</title>
        <authorList>
            <person name="Coelho M.A."/>
        </authorList>
    </citation>
    <scope>NUCLEOTIDE SEQUENCE</scope>
    <source>
        <strain evidence="4">CBS 10434</strain>
    </source>
</reference>
<evidence type="ECO:0000313" key="4">
    <source>
        <dbReference type="EMBL" id="WFD20412.1"/>
    </source>
</evidence>
<keyword evidence="1" id="KW-0472">Membrane</keyword>
<feature type="transmembrane region" description="Helical" evidence="1">
    <location>
        <begin position="196"/>
        <end position="217"/>
    </location>
</feature>
<keyword evidence="1" id="KW-1133">Transmembrane helix</keyword>
<dbReference type="AlphaFoldDB" id="A0AAF0E6B7"/>
<accession>A0AAF0E6B7</accession>
<dbReference type="Pfam" id="PF25147">
    <property type="entry name" value="Ribophorin_II_C"/>
    <property type="match status" value="1"/>
</dbReference>
<feature type="chain" id="PRO_5042226999" description="Ribophorin II C-terminal domain-containing protein" evidence="2">
    <location>
        <begin position="23"/>
        <end position="251"/>
    </location>
</feature>
<feature type="domain" description="Ribophorin II C-terminal" evidence="3">
    <location>
        <begin position="157"/>
        <end position="245"/>
    </location>
</feature>
<dbReference type="Proteomes" id="UP001220961">
    <property type="component" value="Chromosome 5"/>
</dbReference>
<feature type="transmembrane region" description="Helical" evidence="1">
    <location>
        <begin position="223"/>
        <end position="243"/>
    </location>
</feature>
<feature type="signal peptide" evidence="2">
    <location>
        <begin position="1"/>
        <end position="22"/>
    </location>
</feature>
<protein>
    <recommendedName>
        <fullName evidence="3">Ribophorin II C-terminal domain-containing protein</fullName>
    </recommendedName>
</protein>
<evidence type="ECO:0000313" key="5">
    <source>
        <dbReference type="Proteomes" id="UP001220961"/>
    </source>
</evidence>